<keyword evidence="1" id="KW-0812">Transmembrane</keyword>
<keyword evidence="4" id="KW-1185">Reference proteome</keyword>
<feature type="transmembrane region" description="Helical" evidence="1">
    <location>
        <begin position="12"/>
        <end position="32"/>
    </location>
</feature>
<evidence type="ECO:0000313" key="3">
    <source>
        <dbReference type="EMBL" id="MBH8565951.1"/>
    </source>
</evidence>
<dbReference type="InterPro" id="IPR003848">
    <property type="entry name" value="DUF218"/>
</dbReference>
<reference evidence="3 4" key="1">
    <citation type="journal article" date="2021" name="Int. J. Syst. Evol. Microbiol.">
        <title>Amazonocrinis nigriterrae gen. nov., sp. nov., Atlanticothrix silvestris gen. nov., sp. nov. and Dendronalium phyllosphericum gen. nov., sp. nov., nostocacean cyanobacteria from Brazilian environments.</title>
        <authorList>
            <person name="Alvarenga D.O."/>
            <person name="Andreote A.P.D."/>
            <person name="Branco L.H.Z."/>
            <person name="Delbaje E."/>
            <person name="Cruz R.B."/>
            <person name="Varani A.M."/>
            <person name="Fiore M.F."/>
        </authorList>
    </citation>
    <scope>NUCLEOTIDE SEQUENCE [LARGE SCALE GENOMIC DNA]</scope>
    <source>
        <strain evidence="3 4">CENA67</strain>
    </source>
</reference>
<accession>A0A8J7LBY6</accession>
<proteinExistence type="predicted"/>
<protein>
    <submittedName>
        <fullName evidence="3">YdcF family protein</fullName>
    </submittedName>
</protein>
<feature type="domain" description="DUF218" evidence="2">
    <location>
        <begin position="59"/>
        <end position="189"/>
    </location>
</feature>
<evidence type="ECO:0000256" key="1">
    <source>
        <dbReference type="SAM" id="Phobius"/>
    </source>
</evidence>
<gene>
    <name evidence="3" type="ORF">I8748_27930</name>
</gene>
<dbReference type="EMBL" id="JAECZC010000079">
    <property type="protein sequence ID" value="MBH8565951.1"/>
    <property type="molecule type" value="Genomic_DNA"/>
</dbReference>
<dbReference type="Pfam" id="PF02698">
    <property type="entry name" value="DUF218"/>
    <property type="match status" value="1"/>
</dbReference>
<dbReference type="AlphaFoldDB" id="A0A8J7LBY6"/>
<comment type="caution">
    <text evidence="3">The sequence shown here is derived from an EMBL/GenBank/DDBJ whole genome shotgun (WGS) entry which is preliminary data.</text>
</comment>
<dbReference type="Proteomes" id="UP000632766">
    <property type="component" value="Unassembled WGS sequence"/>
</dbReference>
<organism evidence="3 4">
    <name type="scientific">Amazonocrinis nigriterrae CENA67</name>
    <dbReference type="NCBI Taxonomy" id="2794033"/>
    <lineage>
        <taxon>Bacteria</taxon>
        <taxon>Bacillati</taxon>
        <taxon>Cyanobacteriota</taxon>
        <taxon>Cyanophyceae</taxon>
        <taxon>Nostocales</taxon>
        <taxon>Nostocaceae</taxon>
        <taxon>Amazonocrinis</taxon>
        <taxon>Amazonocrinis nigriterrae</taxon>
    </lineage>
</organism>
<keyword evidence="1" id="KW-1133">Transmembrane helix</keyword>
<name>A0A8J7LBY6_9NOST</name>
<sequence length="216" mass="24724">MRLIKRQEIWTFTAQGWVVFLVTITALMFFAITNLHPFLAVTSRVKAADILVVDGWLSDYEVKQAAAEFQGGFYRQIITLGTSVEQGFYLSEYKNYADITAATLNKLGIPKEKLIAVYIPTVVRNRTHESAVALLQWISKFNLPIKSINLLTFDAHARRSWMIFKKVFYPQIEVGIIAAKPLLYDSNNWWKTSEGVRVTMSETIAYVYALLVSWKT</sequence>
<evidence type="ECO:0000313" key="4">
    <source>
        <dbReference type="Proteomes" id="UP000632766"/>
    </source>
</evidence>
<keyword evidence="1" id="KW-0472">Membrane</keyword>
<evidence type="ECO:0000259" key="2">
    <source>
        <dbReference type="Pfam" id="PF02698"/>
    </source>
</evidence>